<evidence type="ECO:0000256" key="1">
    <source>
        <dbReference type="SAM" id="MobiDB-lite"/>
    </source>
</evidence>
<dbReference type="Proteomes" id="UP001501612">
    <property type="component" value="Unassembled WGS sequence"/>
</dbReference>
<dbReference type="SUPFAM" id="SSF52266">
    <property type="entry name" value="SGNH hydrolase"/>
    <property type="match status" value="1"/>
</dbReference>
<dbReference type="RefSeq" id="WP_344002068.1">
    <property type="nucleotide sequence ID" value="NZ_BAAAMY010000001.1"/>
</dbReference>
<feature type="region of interest" description="Disordered" evidence="1">
    <location>
        <begin position="379"/>
        <end position="400"/>
    </location>
</feature>
<gene>
    <name evidence="4" type="ORF">GCM10009737_00660</name>
</gene>
<accession>A0ABP5A5A4</accession>
<evidence type="ECO:0000313" key="4">
    <source>
        <dbReference type="EMBL" id="GAA1903847.1"/>
    </source>
</evidence>
<dbReference type="InterPro" id="IPR013830">
    <property type="entry name" value="SGNH_hydro"/>
</dbReference>
<dbReference type="InterPro" id="IPR051532">
    <property type="entry name" value="Ester_Hydrolysis_Enzymes"/>
</dbReference>
<feature type="chain" id="PRO_5046735622" description="SGNH hydrolase-type esterase domain-containing protein" evidence="2">
    <location>
        <begin position="23"/>
        <end position="400"/>
    </location>
</feature>
<name>A0ABP5A5A4_9ACTN</name>
<comment type="caution">
    <text evidence="4">The sequence shown here is derived from an EMBL/GenBank/DDBJ whole genome shotgun (WGS) entry which is preliminary data.</text>
</comment>
<dbReference type="Gene3D" id="3.40.50.1110">
    <property type="entry name" value="SGNH hydrolase"/>
    <property type="match status" value="1"/>
</dbReference>
<feature type="signal peptide" evidence="2">
    <location>
        <begin position="1"/>
        <end position="22"/>
    </location>
</feature>
<proteinExistence type="predicted"/>
<sequence>MRVAAVLTGLAATLALASPATASPATTSPATGSAAGTTVGAATPAPGAGCAAAREHTGPWRITFVGDSMTQGLTGSATYRYWTWRGLRRAGVDAAFVGPRFVTNGAPAGLAAARTYEHPDHGFARQLGHAGRSRAKFPTHPDPPEQLVRRLRPDLVVLQLGYNDVNVAGVTARDVTRRTAGFVRALWATDARLGRPRTLVVLGQVPEAGRSPKLPLAEKNATTERANRMIRARLARPCLVEVNGLRDGLGAERGPDWDPARHTYDGTHPNAVGETLMAQRMLDAMRRLGVFAGRVDVVRPGETWAPAPAVAGSSLGGRRWRFDLTDELARTGSQRWRLTVTGPEGNTRSTDWLETPTAVLRVPRDSRVRAVVGRGRAPGLPMVSEPGPAWRVPTPGLTRD</sequence>
<protein>
    <recommendedName>
        <fullName evidence="3">SGNH hydrolase-type esterase domain-containing protein</fullName>
    </recommendedName>
</protein>
<dbReference type="CDD" id="cd00229">
    <property type="entry name" value="SGNH_hydrolase"/>
    <property type="match status" value="1"/>
</dbReference>
<evidence type="ECO:0000313" key="5">
    <source>
        <dbReference type="Proteomes" id="UP001501612"/>
    </source>
</evidence>
<dbReference type="PANTHER" id="PTHR30383:SF5">
    <property type="entry name" value="SGNH HYDROLASE-TYPE ESTERASE DOMAIN-CONTAINING PROTEIN"/>
    <property type="match status" value="1"/>
</dbReference>
<evidence type="ECO:0000256" key="2">
    <source>
        <dbReference type="SAM" id="SignalP"/>
    </source>
</evidence>
<keyword evidence="5" id="KW-1185">Reference proteome</keyword>
<feature type="region of interest" description="Disordered" evidence="1">
    <location>
        <begin position="21"/>
        <end position="52"/>
    </location>
</feature>
<organism evidence="4 5">
    <name type="scientific">Nocardioides lentus</name>
    <dbReference type="NCBI Taxonomy" id="338077"/>
    <lineage>
        <taxon>Bacteria</taxon>
        <taxon>Bacillati</taxon>
        <taxon>Actinomycetota</taxon>
        <taxon>Actinomycetes</taxon>
        <taxon>Propionibacteriales</taxon>
        <taxon>Nocardioidaceae</taxon>
        <taxon>Nocardioides</taxon>
    </lineage>
</organism>
<feature type="domain" description="SGNH hydrolase-type esterase" evidence="3">
    <location>
        <begin position="64"/>
        <end position="274"/>
    </location>
</feature>
<dbReference type="PANTHER" id="PTHR30383">
    <property type="entry name" value="THIOESTERASE 1/PROTEASE 1/LYSOPHOSPHOLIPASE L1"/>
    <property type="match status" value="1"/>
</dbReference>
<dbReference type="Pfam" id="PF13472">
    <property type="entry name" value="Lipase_GDSL_2"/>
    <property type="match status" value="1"/>
</dbReference>
<reference evidence="5" key="1">
    <citation type="journal article" date="2019" name="Int. J. Syst. Evol. Microbiol.">
        <title>The Global Catalogue of Microorganisms (GCM) 10K type strain sequencing project: providing services to taxonomists for standard genome sequencing and annotation.</title>
        <authorList>
            <consortium name="The Broad Institute Genomics Platform"/>
            <consortium name="The Broad Institute Genome Sequencing Center for Infectious Disease"/>
            <person name="Wu L."/>
            <person name="Ma J."/>
        </authorList>
    </citation>
    <scope>NUCLEOTIDE SEQUENCE [LARGE SCALE GENOMIC DNA]</scope>
    <source>
        <strain evidence="5">JCM 14046</strain>
    </source>
</reference>
<dbReference type="EMBL" id="BAAAMY010000001">
    <property type="protein sequence ID" value="GAA1903847.1"/>
    <property type="molecule type" value="Genomic_DNA"/>
</dbReference>
<dbReference type="InterPro" id="IPR036514">
    <property type="entry name" value="SGNH_hydro_sf"/>
</dbReference>
<evidence type="ECO:0000259" key="3">
    <source>
        <dbReference type="Pfam" id="PF13472"/>
    </source>
</evidence>
<keyword evidence="2" id="KW-0732">Signal</keyword>